<dbReference type="GO" id="GO:0030203">
    <property type="term" value="P:glycosaminoglycan metabolic process"/>
    <property type="evidence" value="ECO:0007669"/>
    <property type="project" value="TreeGrafter"/>
</dbReference>
<evidence type="ECO:0000256" key="6">
    <source>
        <dbReference type="PIRSR" id="PIRSR625705-1"/>
    </source>
</evidence>
<name>A0A9W6MAA0_9MICO</name>
<dbReference type="Gene3D" id="3.30.379.10">
    <property type="entry name" value="Chitobiase/beta-hexosaminidase domain 2-like"/>
    <property type="match status" value="1"/>
</dbReference>
<dbReference type="InterPro" id="IPR015882">
    <property type="entry name" value="HEX_bac_N"/>
</dbReference>
<dbReference type="RefSeq" id="WP_204937914.1">
    <property type="nucleotide sequence ID" value="NZ_BAAAUM010000002.1"/>
</dbReference>
<proteinExistence type="inferred from homology"/>
<sequence>MAFPESLPLIPFPTSVRRAEGALALTSARVNGPDDAVAALREGFAARTSLPFDSAASADDAQIVLQVGSTSAGTPESYELRVGDRVEITGADEAGLFYGVQTLRQLAHEVDGAWSVPHIEIDDAPRFAYRGIMLDVARHFFGVDDVKRYIDNASALKYNHLHLHLTDDQGWRLQIDAWPLLTEKAASSSALGDEGGFYTKDDYREIVRYAASKHMVLVPEVDLPGHTHAIGVAYPELVEAPVISDLLISEGERLNQPLPVAGQVYTGWGVGHSSVRIGEERTYDFVRDVLTEVAEITPGPYLHIGGDESLGTTAEDFATFVTRATRIAAETGKTPVAWHEVGAVSDIAEGTIGQYWGKVTPEGSHAEEAAHFVARGGSLIMSASDATYLDMKYGADFPLGLVWAAIINVQKAYEWEPTAVVPGVPAEAILGIEAPLWSETTRTMADVEQLVFPRAAAHAETAWSAATAPERTWDSFRARVAGLAPAWKAEGVNFYASEEIPWQN</sequence>
<dbReference type="SUPFAM" id="SSF51445">
    <property type="entry name" value="(Trans)glycosidases"/>
    <property type="match status" value="1"/>
</dbReference>
<evidence type="ECO:0000313" key="10">
    <source>
        <dbReference type="Proteomes" id="UP001142325"/>
    </source>
</evidence>
<dbReference type="PRINTS" id="PR00738">
    <property type="entry name" value="GLHYDRLASE20"/>
</dbReference>
<dbReference type="PANTHER" id="PTHR22600:SF57">
    <property type="entry name" value="BETA-N-ACETYLHEXOSAMINIDASE"/>
    <property type="match status" value="1"/>
</dbReference>
<feature type="domain" description="Glycoside hydrolase family 20 catalytic" evidence="7">
    <location>
        <begin position="315"/>
        <end position="465"/>
    </location>
</feature>
<dbReference type="PANTHER" id="PTHR22600">
    <property type="entry name" value="BETA-HEXOSAMINIDASE"/>
    <property type="match status" value="1"/>
</dbReference>
<evidence type="ECO:0000256" key="2">
    <source>
        <dbReference type="ARBA" id="ARBA00006285"/>
    </source>
</evidence>
<dbReference type="Gene3D" id="3.20.20.80">
    <property type="entry name" value="Glycosidases"/>
    <property type="match status" value="1"/>
</dbReference>
<feature type="active site" description="Proton donor" evidence="6">
    <location>
        <position position="308"/>
    </location>
</feature>
<protein>
    <recommendedName>
        <fullName evidence="3">beta-N-acetylhexosaminidase</fullName>
        <ecNumber evidence="3">3.2.1.52</ecNumber>
    </recommendedName>
</protein>
<dbReference type="GO" id="GO:0005975">
    <property type="term" value="P:carbohydrate metabolic process"/>
    <property type="evidence" value="ECO:0007669"/>
    <property type="project" value="InterPro"/>
</dbReference>
<comment type="caution">
    <text evidence="9">The sequence shown here is derived from an EMBL/GenBank/DDBJ whole genome shotgun (WGS) entry which is preliminary data.</text>
</comment>
<accession>A0A9W6MAA0</accession>
<keyword evidence="5" id="KW-0326">Glycosidase</keyword>
<reference evidence="9" key="2">
    <citation type="submission" date="2023-01" db="EMBL/GenBank/DDBJ databases">
        <authorList>
            <person name="Sun Q."/>
            <person name="Evtushenko L."/>
        </authorList>
    </citation>
    <scope>NUCLEOTIDE SEQUENCE</scope>
    <source>
        <strain evidence="9">VKM Ac-1958</strain>
    </source>
</reference>
<comment type="similarity">
    <text evidence="2">Belongs to the glycosyl hydrolase 20 family.</text>
</comment>
<dbReference type="EC" id="3.2.1.52" evidence="3"/>
<dbReference type="CDD" id="cd06568">
    <property type="entry name" value="GH20_SpHex_like"/>
    <property type="match status" value="1"/>
</dbReference>
<gene>
    <name evidence="9" type="ORF">GCM10017596_28260</name>
</gene>
<dbReference type="AlphaFoldDB" id="A0A9W6MAA0"/>
<evidence type="ECO:0000256" key="3">
    <source>
        <dbReference type="ARBA" id="ARBA00012663"/>
    </source>
</evidence>
<feature type="domain" description="Glycoside hydrolase family 20 catalytic" evidence="7">
    <location>
        <begin position="127"/>
        <end position="309"/>
    </location>
</feature>
<evidence type="ECO:0000256" key="4">
    <source>
        <dbReference type="ARBA" id="ARBA00022801"/>
    </source>
</evidence>
<keyword evidence="4" id="KW-0378">Hydrolase</keyword>
<dbReference type="InterPro" id="IPR015883">
    <property type="entry name" value="Glyco_hydro_20_cat"/>
</dbReference>
<evidence type="ECO:0000256" key="5">
    <source>
        <dbReference type="ARBA" id="ARBA00023295"/>
    </source>
</evidence>
<dbReference type="InterPro" id="IPR017853">
    <property type="entry name" value="GH"/>
</dbReference>
<dbReference type="Proteomes" id="UP001142325">
    <property type="component" value="Unassembled WGS sequence"/>
</dbReference>
<evidence type="ECO:0000259" key="7">
    <source>
        <dbReference type="Pfam" id="PF00728"/>
    </source>
</evidence>
<dbReference type="SUPFAM" id="SSF55545">
    <property type="entry name" value="beta-N-acetylhexosaminidase-like domain"/>
    <property type="match status" value="1"/>
</dbReference>
<evidence type="ECO:0000313" key="9">
    <source>
        <dbReference type="EMBL" id="GLK03111.1"/>
    </source>
</evidence>
<dbReference type="InterPro" id="IPR029018">
    <property type="entry name" value="Hex-like_dom2"/>
</dbReference>
<dbReference type="Pfam" id="PF00728">
    <property type="entry name" value="Glyco_hydro_20"/>
    <property type="match status" value="2"/>
</dbReference>
<dbReference type="GO" id="GO:0016020">
    <property type="term" value="C:membrane"/>
    <property type="evidence" value="ECO:0007669"/>
    <property type="project" value="TreeGrafter"/>
</dbReference>
<keyword evidence="10" id="KW-1185">Reference proteome</keyword>
<feature type="domain" description="Beta-hexosaminidase bacterial type N-terminal" evidence="8">
    <location>
        <begin position="8"/>
        <end position="124"/>
    </location>
</feature>
<organism evidence="9 10">
    <name type="scientific">Microbacterium keratanolyticum</name>
    <dbReference type="NCBI Taxonomy" id="67574"/>
    <lineage>
        <taxon>Bacteria</taxon>
        <taxon>Bacillati</taxon>
        <taxon>Actinomycetota</taxon>
        <taxon>Actinomycetes</taxon>
        <taxon>Micrococcales</taxon>
        <taxon>Microbacteriaceae</taxon>
        <taxon>Microbacterium</taxon>
    </lineage>
</organism>
<evidence type="ECO:0000259" key="8">
    <source>
        <dbReference type="Pfam" id="PF02838"/>
    </source>
</evidence>
<comment type="catalytic activity">
    <reaction evidence="1">
        <text>Hydrolysis of terminal non-reducing N-acetyl-D-hexosamine residues in N-acetyl-beta-D-hexosaminides.</text>
        <dbReference type="EC" id="3.2.1.52"/>
    </reaction>
</comment>
<evidence type="ECO:0000256" key="1">
    <source>
        <dbReference type="ARBA" id="ARBA00001231"/>
    </source>
</evidence>
<dbReference type="Pfam" id="PF02838">
    <property type="entry name" value="Glyco_hydro_20b"/>
    <property type="match status" value="1"/>
</dbReference>
<reference evidence="9" key="1">
    <citation type="journal article" date="2014" name="Int. J. Syst. Evol. Microbiol.">
        <title>Complete genome sequence of Corynebacterium casei LMG S-19264T (=DSM 44701T), isolated from a smear-ripened cheese.</title>
        <authorList>
            <consortium name="US DOE Joint Genome Institute (JGI-PGF)"/>
            <person name="Walter F."/>
            <person name="Albersmeier A."/>
            <person name="Kalinowski J."/>
            <person name="Ruckert C."/>
        </authorList>
    </citation>
    <scope>NUCLEOTIDE SEQUENCE</scope>
    <source>
        <strain evidence="9">VKM Ac-1958</strain>
    </source>
</reference>
<dbReference type="InterPro" id="IPR025705">
    <property type="entry name" value="Beta_hexosaminidase_sua/sub"/>
</dbReference>
<dbReference type="GO" id="GO:0004563">
    <property type="term" value="F:beta-N-acetylhexosaminidase activity"/>
    <property type="evidence" value="ECO:0007669"/>
    <property type="project" value="UniProtKB-EC"/>
</dbReference>
<dbReference type="EMBL" id="BSET01000002">
    <property type="protein sequence ID" value="GLK03111.1"/>
    <property type="molecule type" value="Genomic_DNA"/>
</dbReference>